<protein>
    <submittedName>
        <fullName evidence="2">Uncharacterized protein</fullName>
    </submittedName>
</protein>
<evidence type="ECO:0000313" key="3">
    <source>
        <dbReference type="Proteomes" id="UP001465755"/>
    </source>
</evidence>
<dbReference type="Proteomes" id="UP001465755">
    <property type="component" value="Unassembled WGS sequence"/>
</dbReference>
<organism evidence="2 3">
    <name type="scientific">Symbiochloris irregularis</name>
    <dbReference type="NCBI Taxonomy" id="706552"/>
    <lineage>
        <taxon>Eukaryota</taxon>
        <taxon>Viridiplantae</taxon>
        <taxon>Chlorophyta</taxon>
        <taxon>core chlorophytes</taxon>
        <taxon>Trebouxiophyceae</taxon>
        <taxon>Trebouxiales</taxon>
        <taxon>Trebouxiaceae</taxon>
        <taxon>Symbiochloris</taxon>
    </lineage>
</organism>
<feature type="region of interest" description="Disordered" evidence="1">
    <location>
        <begin position="159"/>
        <end position="180"/>
    </location>
</feature>
<gene>
    <name evidence="2" type="ORF">WJX73_009577</name>
</gene>
<accession>A0AAW1P9B8</accession>
<dbReference type="EMBL" id="JALJOQ010000037">
    <property type="protein sequence ID" value="KAK9806545.1"/>
    <property type="molecule type" value="Genomic_DNA"/>
</dbReference>
<reference evidence="2 3" key="1">
    <citation type="journal article" date="2024" name="Nat. Commun.">
        <title>Phylogenomics reveals the evolutionary origins of lichenization in chlorophyte algae.</title>
        <authorList>
            <person name="Puginier C."/>
            <person name="Libourel C."/>
            <person name="Otte J."/>
            <person name="Skaloud P."/>
            <person name="Haon M."/>
            <person name="Grisel S."/>
            <person name="Petersen M."/>
            <person name="Berrin J.G."/>
            <person name="Delaux P.M."/>
            <person name="Dal Grande F."/>
            <person name="Keller J."/>
        </authorList>
    </citation>
    <scope>NUCLEOTIDE SEQUENCE [LARGE SCALE GENOMIC DNA]</scope>
    <source>
        <strain evidence="2 3">SAG 2036</strain>
    </source>
</reference>
<evidence type="ECO:0000313" key="2">
    <source>
        <dbReference type="EMBL" id="KAK9806545.1"/>
    </source>
</evidence>
<name>A0AAW1P9B8_9CHLO</name>
<sequence length="271" mass="29033">MRLAPATSSVLLQPCVPGFYPRPAHPTRATRQHQQITSVYVPDRAEVGSNAGPRLEQWTKTPADILALGPRATAGALSSFSQLQQDLQRLQALIQDPRPLEQKQNQLVEELQATLALYVERGASIEAEALQTLGRQLPEDLKSALPLEVRNALQGGTAPAVTSAYSPSTPAPATAPEPVGKSSLIDYQTAAEMTNVRSAVEGLRDAIARLASNTSPASEGVLELNLRERRDALSRSIQQLSPATLSKQAATVLAAVREASQLLAEVRQLDV</sequence>
<keyword evidence="3" id="KW-1185">Reference proteome</keyword>
<comment type="caution">
    <text evidence="2">The sequence shown here is derived from an EMBL/GenBank/DDBJ whole genome shotgun (WGS) entry which is preliminary data.</text>
</comment>
<evidence type="ECO:0000256" key="1">
    <source>
        <dbReference type="SAM" id="MobiDB-lite"/>
    </source>
</evidence>
<proteinExistence type="predicted"/>
<feature type="compositionally biased region" description="Low complexity" evidence="1">
    <location>
        <begin position="159"/>
        <end position="168"/>
    </location>
</feature>
<dbReference type="AlphaFoldDB" id="A0AAW1P9B8"/>